<protein>
    <recommendedName>
        <fullName evidence="6">Glutathione-dependent peroxiredoxin</fullName>
        <ecNumber evidence="6">1.11.1.27</ecNumber>
    </recommendedName>
</protein>
<comment type="catalytic activity">
    <reaction evidence="6">
        <text>a hydroperoxide + 2 glutathione = an alcohol + glutathione disulfide + H2O</text>
        <dbReference type="Rhea" id="RHEA:62632"/>
        <dbReference type="ChEBI" id="CHEBI:15377"/>
        <dbReference type="ChEBI" id="CHEBI:30879"/>
        <dbReference type="ChEBI" id="CHEBI:35924"/>
        <dbReference type="ChEBI" id="CHEBI:57925"/>
        <dbReference type="ChEBI" id="CHEBI:58297"/>
        <dbReference type="EC" id="1.11.1.27"/>
    </reaction>
</comment>
<dbReference type="PROSITE" id="PS51352">
    <property type="entry name" value="THIOREDOXIN_2"/>
    <property type="match status" value="1"/>
</dbReference>
<dbReference type="STRING" id="323850.Shew_3641"/>
<gene>
    <name evidence="8" type="ordered locus">Shew_3641</name>
</gene>
<keyword evidence="3 6" id="KW-0560">Oxidoreductase</keyword>
<dbReference type="PANTHER" id="PTHR10430:SF16">
    <property type="entry name" value="PEROXIREDOXIN-5, MITOCHONDRIAL"/>
    <property type="match status" value="1"/>
</dbReference>
<evidence type="ECO:0000256" key="1">
    <source>
        <dbReference type="ARBA" id="ARBA00022559"/>
    </source>
</evidence>
<dbReference type="eggNOG" id="COG0678">
    <property type="taxonomic scope" value="Bacteria"/>
</dbReference>
<dbReference type="Pfam" id="PF08534">
    <property type="entry name" value="Redoxin"/>
    <property type="match status" value="1"/>
</dbReference>
<dbReference type="CDD" id="cd03013">
    <property type="entry name" value="PRX5_like"/>
    <property type="match status" value="1"/>
</dbReference>
<dbReference type="Gene3D" id="3.40.30.10">
    <property type="entry name" value="Glutaredoxin"/>
    <property type="match status" value="1"/>
</dbReference>
<sequence>MRLNKAQIGPPKFTVNHKDFSMIAQGQPLPAATLGQLTENGMVNHDVNELFANKKVVLFAVPGAFTPTCSEAHLPGYVVLADQFKAKGVDIIACVSVNDAFVMKAWGEAQNASELMMLADGDASFTKALGLEMDTAGFGGIRSQRYAMVIDNGVVSLLNVEAPKSFEVSKAEVVLAAL</sequence>
<evidence type="ECO:0000256" key="3">
    <source>
        <dbReference type="ARBA" id="ARBA00023002"/>
    </source>
</evidence>
<dbReference type="InterPro" id="IPR037944">
    <property type="entry name" value="PRX5-like"/>
</dbReference>
<reference evidence="8 9" key="1">
    <citation type="submission" date="2007-03" db="EMBL/GenBank/DDBJ databases">
        <title>Complete sequence of Shewanella loihica PV-4.</title>
        <authorList>
            <consortium name="US DOE Joint Genome Institute"/>
            <person name="Copeland A."/>
            <person name="Lucas S."/>
            <person name="Lapidus A."/>
            <person name="Barry K."/>
            <person name="Detter J.C."/>
            <person name="Glavina del Rio T."/>
            <person name="Hammon N."/>
            <person name="Israni S."/>
            <person name="Dalin E."/>
            <person name="Tice H."/>
            <person name="Pitluck S."/>
            <person name="Chain P."/>
            <person name="Malfatti S."/>
            <person name="Shin M."/>
            <person name="Vergez L."/>
            <person name="Schmutz J."/>
            <person name="Larimer F."/>
            <person name="Land M."/>
            <person name="Hauser L."/>
            <person name="Kyrpides N."/>
            <person name="Mikhailova N."/>
            <person name="Romine M.F."/>
            <person name="Serres G."/>
            <person name="Fredrickson J."/>
            <person name="Tiedje J."/>
            <person name="Richardson P."/>
        </authorList>
    </citation>
    <scope>NUCLEOTIDE SEQUENCE [LARGE SCALE GENOMIC DNA]</scope>
    <source>
        <strain evidence="9">ATCC BAA-1088 / PV-4</strain>
    </source>
</reference>
<dbReference type="SUPFAM" id="SSF52833">
    <property type="entry name" value="Thioredoxin-like"/>
    <property type="match status" value="1"/>
</dbReference>
<dbReference type="InterPro" id="IPR036249">
    <property type="entry name" value="Thioredoxin-like_sf"/>
</dbReference>
<keyword evidence="2 6" id="KW-0049">Antioxidant</keyword>
<feature type="domain" description="Thioredoxin" evidence="7">
    <location>
        <begin position="23"/>
        <end position="178"/>
    </location>
</feature>
<dbReference type="PANTHER" id="PTHR10430">
    <property type="entry name" value="PEROXIREDOXIN"/>
    <property type="match status" value="1"/>
</dbReference>
<dbReference type="KEGG" id="slo:Shew_3641"/>
<dbReference type="EMBL" id="CP000606">
    <property type="protein sequence ID" value="ABO25507.1"/>
    <property type="molecule type" value="Genomic_DNA"/>
</dbReference>
<keyword evidence="1 6" id="KW-0575">Peroxidase</keyword>
<dbReference type="FunFam" id="3.40.30.10:FF:000020">
    <property type="entry name" value="Peroxiredoxin"/>
    <property type="match status" value="1"/>
</dbReference>
<proteinExistence type="inferred from homology"/>
<dbReference type="InterPro" id="IPR013766">
    <property type="entry name" value="Thioredoxin_domain"/>
</dbReference>
<feature type="active site" description="Cysteine sulfenic acid (-SOH) intermediate" evidence="5">
    <location>
        <position position="69"/>
    </location>
</feature>
<evidence type="ECO:0000256" key="2">
    <source>
        <dbReference type="ARBA" id="ARBA00022862"/>
    </source>
</evidence>
<comment type="function">
    <text evidence="6">Thiol-specific peroxidase that catalyzes the reduction of hydrogen peroxide and organic hydroperoxides to water and alcohols, respectively. Plays a role in cell protection against oxidative stress by detoxifying peroxides.</text>
</comment>
<name>A3QJ59_SHELP</name>
<evidence type="ECO:0000256" key="5">
    <source>
        <dbReference type="PIRSR" id="PIRSR637944-1"/>
    </source>
</evidence>
<accession>A3QJ59</accession>
<evidence type="ECO:0000313" key="9">
    <source>
        <dbReference type="Proteomes" id="UP000001558"/>
    </source>
</evidence>
<keyword evidence="9" id="KW-1185">Reference proteome</keyword>
<evidence type="ECO:0000259" key="7">
    <source>
        <dbReference type="PROSITE" id="PS51352"/>
    </source>
</evidence>
<dbReference type="GO" id="GO:0008379">
    <property type="term" value="F:thioredoxin peroxidase activity"/>
    <property type="evidence" value="ECO:0007669"/>
    <property type="project" value="InterPro"/>
</dbReference>
<dbReference type="GO" id="GO:0045454">
    <property type="term" value="P:cell redox homeostasis"/>
    <property type="evidence" value="ECO:0007669"/>
    <property type="project" value="TreeGrafter"/>
</dbReference>
<comment type="similarity">
    <text evidence="6">Belongs to the peroxiredoxin family. Prx5 subfamily.</text>
</comment>
<dbReference type="InterPro" id="IPR013740">
    <property type="entry name" value="Redoxin"/>
</dbReference>
<dbReference type="EC" id="1.11.1.27" evidence="6"/>
<dbReference type="AlphaFoldDB" id="A3QJ59"/>
<dbReference type="GO" id="GO:0034599">
    <property type="term" value="P:cellular response to oxidative stress"/>
    <property type="evidence" value="ECO:0007669"/>
    <property type="project" value="InterPro"/>
</dbReference>
<evidence type="ECO:0000313" key="8">
    <source>
        <dbReference type="EMBL" id="ABO25507.1"/>
    </source>
</evidence>
<organism evidence="8 9">
    <name type="scientific">Shewanella loihica (strain ATCC BAA-1088 / PV-4)</name>
    <dbReference type="NCBI Taxonomy" id="323850"/>
    <lineage>
        <taxon>Bacteria</taxon>
        <taxon>Pseudomonadati</taxon>
        <taxon>Pseudomonadota</taxon>
        <taxon>Gammaproteobacteria</taxon>
        <taxon>Alteromonadales</taxon>
        <taxon>Shewanellaceae</taxon>
        <taxon>Shewanella</taxon>
    </lineage>
</organism>
<evidence type="ECO:0000256" key="6">
    <source>
        <dbReference type="RuleBase" id="RU366011"/>
    </source>
</evidence>
<evidence type="ECO:0000256" key="4">
    <source>
        <dbReference type="ARBA" id="ARBA00023284"/>
    </source>
</evidence>
<dbReference type="HOGENOM" id="CLU_072440_1_2_6"/>
<dbReference type="GO" id="GO:0042744">
    <property type="term" value="P:hydrogen peroxide catabolic process"/>
    <property type="evidence" value="ECO:0007669"/>
    <property type="project" value="TreeGrafter"/>
</dbReference>
<dbReference type="Proteomes" id="UP000001558">
    <property type="component" value="Chromosome"/>
</dbReference>
<dbReference type="GO" id="GO:0005737">
    <property type="term" value="C:cytoplasm"/>
    <property type="evidence" value="ECO:0007669"/>
    <property type="project" value="TreeGrafter"/>
</dbReference>
<keyword evidence="4 6" id="KW-0676">Redox-active center</keyword>